<dbReference type="GO" id="GO:0016491">
    <property type="term" value="F:oxidoreductase activity"/>
    <property type="evidence" value="ECO:0007669"/>
    <property type="project" value="InterPro"/>
</dbReference>
<dbReference type="AlphaFoldDB" id="A0A7G9W9A5"/>
<evidence type="ECO:0000259" key="2">
    <source>
        <dbReference type="Pfam" id="PF01593"/>
    </source>
</evidence>
<evidence type="ECO:0000256" key="1">
    <source>
        <dbReference type="ARBA" id="ARBA00038322"/>
    </source>
</evidence>
<dbReference type="Pfam" id="PF01593">
    <property type="entry name" value="Amino_oxidase"/>
    <property type="match status" value="1"/>
</dbReference>
<dbReference type="Proteomes" id="UP000516160">
    <property type="component" value="Chromosome"/>
</dbReference>
<gene>
    <name evidence="3" type="ORF">HYG86_11090</name>
</gene>
<dbReference type="PANTHER" id="PTHR43734:SF1">
    <property type="entry name" value="PHYTOENE DESATURASE"/>
    <property type="match status" value="1"/>
</dbReference>
<feature type="domain" description="Amine oxidase" evidence="2">
    <location>
        <begin position="11"/>
        <end position="485"/>
    </location>
</feature>
<dbReference type="InterPro" id="IPR036188">
    <property type="entry name" value="FAD/NAD-bd_sf"/>
</dbReference>
<comment type="similarity">
    <text evidence="1">Belongs to the carotenoid/retinoid oxidoreductase family. CrtN subfamily.</text>
</comment>
<keyword evidence="4" id="KW-1185">Reference proteome</keyword>
<proteinExistence type="inferred from homology"/>
<accession>A0A7G9W9A5</accession>
<sequence>MKKLVIIGGGIAGLSAGIFAQKNGFDSVILEKHHTLGGECTGWDRQGYHIDGCIHWLVGTKKGTAIHDLWNTVGALDGVECFHPESFLSFEYDGVTVHFYRDLERLKSSWIELSPEDEEAIEGFYQTIKRLQTFEIPVGKPMDMMNIIEKVKFLLSMKDAGYVMQKYGKVSLKEYAKNFRHPALRETVAFFMPDGYSASSLFFALASFTKGQASIPYGGSKAMAMRMVERYLELGGTIEKSCEAMDLTIKENQVKNVICKNNKTFEADYIVAACDPKVLYQTLLKGKYPDKQFEQRYNDPKVYPLASNMYVSIGYEGTIEDIPRTLNFPVTPFEINAVQINRISINNYQYEPLFAPKGHTVFTCAINQFHCDYDAWKELYKNQGAYKSEKARIGEEILRSMEERFPEMKGKLKVLDVVSPMTYERYCNAYRGAFMAFLPTIGSKEMAHKGVIKGLDNLYLSGQWLQPPGGLPVALITGKDTVMRICKKEKKKFIAH</sequence>
<name>A0A7G9W9A5_ALKCA</name>
<evidence type="ECO:0000313" key="4">
    <source>
        <dbReference type="Proteomes" id="UP000516160"/>
    </source>
</evidence>
<dbReference type="PANTHER" id="PTHR43734">
    <property type="entry name" value="PHYTOENE DESATURASE"/>
    <property type="match status" value="1"/>
</dbReference>
<dbReference type="EMBL" id="CP058559">
    <property type="protein sequence ID" value="QNO15267.1"/>
    <property type="molecule type" value="Genomic_DNA"/>
</dbReference>
<evidence type="ECO:0000313" key="3">
    <source>
        <dbReference type="EMBL" id="QNO15267.1"/>
    </source>
</evidence>
<dbReference type="InterPro" id="IPR002937">
    <property type="entry name" value="Amino_oxidase"/>
</dbReference>
<dbReference type="RefSeq" id="WP_213165631.1">
    <property type="nucleotide sequence ID" value="NZ_CP058559.1"/>
</dbReference>
<dbReference type="SUPFAM" id="SSF51905">
    <property type="entry name" value="FAD/NAD(P)-binding domain"/>
    <property type="match status" value="1"/>
</dbReference>
<dbReference type="KEGG" id="acae:HYG86_11090"/>
<organism evidence="3 4">
    <name type="scientific">Alkalicella caledoniensis</name>
    <dbReference type="NCBI Taxonomy" id="2731377"/>
    <lineage>
        <taxon>Bacteria</taxon>
        <taxon>Bacillati</taxon>
        <taxon>Bacillota</taxon>
        <taxon>Clostridia</taxon>
        <taxon>Eubacteriales</taxon>
        <taxon>Proteinivoracaceae</taxon>
        <taxon>Alkalicella</taxon>
    </lineage>
</organism>
<reference evidence="3 4" key="1">
    <citation type="submission" date="2020-07" db="EMBL/GenBank/DDBJ databases">
        <title>Alkalicella. sp. LB2 genome.</title>
        <authorList>
            <person name="Postec A."/>
            <person name="Quemeneur M."/>
        </authorList>
    </citation>
    <scope>NUCLEOTIDE SEQUENCE [LARGE SCALE GENOMIC DNA]</scope>
    <source>
        <strain evidence="3 4">LB2</strain>
    </source>
</reference>
<dbReference type="Gene3D" id="3.50.50.60">
    <property type="entry name" value="FAD/NAD(P)-binding domain"/>
    <property type="match status" value="2"/>
</dbReference>
<protein>
    <submittedName>
        <fullName evidence="3">NAD(P)/FAD-dependent oxidoreductase</fullName>
    </submittedName>
</protein>